<feature type="region of interest" description="Disordered" evidence="2">
    <location>
        <begin position="158"/>
        <end position="182"/>
    </location>
</feature>
<feature type="compositionally biased region" description="Polar residues" evidence="2">
    <location>
        <begin position="251"/>
        <end position="260"/>
    </location>
</feature>
<name>A0AA38HAB3_9TREE</name>
<dbReference type="GeneID" id="77727851"/>
<feature type="compositionally biased region" description="Low complexity" evidence="2">
    <location>
        <begin position="357"/>
        <end position="367"/>
    </location>
</feature>
<feature type="region of interest" description="Disordered" evidence="2">
    <location>
        <begin position="1"/>
        <end position="23"/>
    </location>
</feature>
<evidence type="ECO:0000313" key="4">
    <source>
        <dbReference type="Proteomes" id="UP001164286"/>
    </source>
</evidence>
<feature type="region of interest" description="Disordered" evidence="2">
    <location>
        <begin position="394"/>
        <end position="428"/>
    </location>
</feature>
<reference evidence="3" key="1">
    <citation type="journal article" date="2022" name="G3 (Bethesda)">
        <title>High quality genome of the basidiomycete yeast Dioszegia hungarica PDD-24b-2 isolated from cloud water.</title>
        <authorList>
            <person name="Jarrige D."/>
            <person name="Haridas S."/>
            <person name="Bleykasten-Grosshans C."/>
            <person name="Joly M."/>
            <person name="Nadalig T."/>
            <person name="Sancelme M."/>
            <person name="Vuilleumier S."/>
            <person name="Grigoriev I.V."/>
            <person name="Amato P."/>
            <person name="Bringel F."/>
        </authorList>
    </citation>
    <scope>NUCLEOTIDE SEQUENCE</scope>
    <source>
        <strain evidence="3">PDD-24b-2</strain>
    </source>
</reference>
<evidence type="ECO:0000256" key="2">
    <source>
        <dbReference type="SAM" id="MobiDB-lite"/>
    </source>
</evidence>
<proteinExistence type="predicted"/>
<feature type="compositionally biased region" description="Polar residues" evidence="2">
    <location>
        <begin position="407"/>
        <end position="419"/>
    </location>
</feature>
<accession>A0AA38HAB3</accession>
<protein>
    <submittedName>
        <fullName evidence="3">Uncharacterized protein</fullName>
    </submittedName>
</protein>
<dbReference type="EMBL" id="JAKWFO010000005">
    <property type="protein sequence ID" value="KAI9635734.1"/>
    <property type="molecule type" value="Genomic_DNA"/>
</dbReference>
<organism evidence="3 4">
    <name type="scientific">Dioszegia hungarica</name>
    <dbReference type="NCBI Taxonomy" id="4972"/>
    <lineage>
        <taxon>Eukaryota</taxon>
        <taxon>Fungi</taxon>
        <taxon>Dikarya</taxon>
        <taxon>Basidiomycota</taxon>
        <taxon>Agaricomycotina</taxon>
        <taxon>Tremellomycetes</taxon>
        <taxon>Tremellales</taxon>
        <taxon>Bulleribasidiaceae</taxon>
        <taxon>Dioszegia</taxon>
    </lineage>
</organism>
<keyword evidence="1" id="KW-0175">Coiled coil</keyword>
<dbReference type="RefSeq" id="XP_052945511.1">
    <property type="nucleotide sequence ID" value="XM_053088646.1"/>
</dbReference>
<evidence type="ECO:0000256" key="1">
    <source>
        <dbReference type="SAM" id="Coils"/>
    </source>
</evidence>
<gene>
    <name evidence="3" type="ORF">MKK02DRAFT_33090</name>
</gene>
<dbReference type="AlphaFoldDB" id="A0AA38HAB3"/>
<sequence length="548" mass="59789">MSVTSDTDYVSIDQCPPDGADTHPYVPLTATRESTMGVKRVTFAPRSESDSDQKPEKMSTEGAHPDLVSDQYLYCVIDWRKLTAKGPESGDPTARTFHRIPKSVGKWQSRALAAETELAASRAKLSRWSTYCSNSELYAEELRRKIQEHGEYENHLLETNAKQSERTHSLEEQLSARTETARKEATKSVAGWKKCAELANLLVDSSLATIHGLADHAMSSSTAEWFALPPLPRPTPPGPAPPSPFSDAGHVTTTTANGSVDTHAPNWVEPARPGREGAGVQPFGYATRDDQVTFDEQHRHNAAAFSKHCTPATGKAPKTEIAPSEVTDDCKDDYGRAQPTPRKAAPRVAPPGPAPPTATRRALTLPPETTRQPDPTDPSCSLVIREPVANRVSFDPSAAIIPPLPSDSGTDQPQPTGTSIPDAWHGDSAYEDDAATTAYWKHQYNLRGEIIASQQHRIDRHWDELRRYESALQASESRVSQLDHALQQSEQDREEGRWGLEETLARLAHVDAELRAAHAFSEFCGGHHHEGGEGGDEAGGAYSTGARA</sequence>
<comment type="caution">
    <text evidence="3">The sequence shown here is derived from an EMBL/GenBank/DDBJ whole genome shotgun (WGS) entry which is preliminary data.</text>
</comment>
<feature type="region of interest" description="Disordered" evidence="2">
    <location>
        <begin position="42"/>
        <end position="63"/>
    </location>
</feature>
<feature type="region of interest" description="Disordered" evidence="2">
    <location>
        <begin position="228"/>
        <end position="276"/>
    </location>
</feature>
<keyword evidence="4" id="KW-1185">Reference proteome</keyword>
<feature type="region of interest" description="Disordered" evidence="2">
    <location>
        <begin position="528"/>
        <end position="548"/>
    </location>
</feature>
<feature type="compositionally biased region" description="Basic and acidic residues" evidence="2">
    <location>
        <begin position="47"/>
        <end position="59"/>
    </location>
</feature>
<dbReference type="Proteomes" id="UP001164286">
    <property type="component" value="Unassembled WGS sequence"/>
</dbReference>
<feature type="compositionally biased region" description="Pro residues" evidence="2">
    <location>
        <begin position="229"/>
        <end position="244"/>
    </location>
</feature>
<feature type="coiled-coil region" evidence="1">
    <location>
        <begin position="465"/>
        <end position="492"/>
    </location>
</feature>
<feature type="region of interest" description="Disordered" evidence="2">
    <location>
        <begin position="305"/>
        <end position="381"/>
    </location>
</feature>
<evidence type="ECO:0000313" key="3">
    <source>
        <dbReference type="EMBL" id="KAI9635734.1"/>
    </source>
</evidence>